<dbReference type="Proteomes" id="UP000178776">
    <property type="component" value="Chromosome"/>
</dbReference>
<organism evidence="2 3">
    <name type="scientific">Chromobacterium vaccinii</name>
    <dbReference type="NCBI Taxonomy" id="1108595"/>
    <lineage>
        <taxon>Bacteria</taxon>
        <taxon>Pseudomonadati</taxon>
        <taxon>Pseudomonadota</taxon>
        <taxon>Betaproteobacteria</taxon>
        <taxon>Neisseriales</taxon>
        <taxon>Chromobacteriaceae</taxon>
        <taxon>Chromobacterium</taxon>
    </lineage>
</organism>
<sequence length="129" mass="13170">MAQEGLYLLKLSFTPEGGMVGAGRMVLAVTVNASSGALHGQAAGVIHEGTQHPPVFTAPVTGAMHSTGYGKITKVGAVHGEAAVSVPPPAIGTYLAPFIASFALDADWSGHGQFTVGSDTYKCEVKMVD</sequence>
<dbReference type="KEGG" id="cvc:BKX93_01680"/>
<feature type="domain" description="DUF1842" evidence="1">
    <location>
        <begin position="5"/>
        <end position="115"/>
    </location>
</feature>
<dbReference type="InterPro" id="IPR014992">
    <property type="entry name" value="DUF1842"/>
</dbReference>
<dbReference type="Pfam" id="PF08896">
    <property type="entry name" value="DUF1842"/>
    <property type="match status" value="1"/>
</dbReference>
<accession>A0A1D9LC73</accession>
<protein>
    <submittedName>
        <fullName evidence="2">DUF1842 domain-containing protein</fullName>
    </submittedName>
</protein>
<name>A0A1D9LC73_9NEIS</name>
<gene>
    <name evidence="2" type="ORF">BKX93_01680</name>
</gene>
<evidence type="ECO:0000313" key="2">
    <source>
        <dbReference type="EMBL" id="AOZ48830.1"/>
    </source>
</evidence>
<dbReference type="RefSeq" id="WP_070978363.1">
    <property type="nucleotide sequence ID" value="NZ_CP017707.1"/>
</dbReference>
<evidence type="ECO:0000313" key="3">
    <source>
        <dbReference type="Proteomes" id="UP000178776"/>
    </source>
</evidence>
<dbReference type="GeneID" id="68839930"/>
<reference evidence="2 3" key="1">
    <citation type="submission" date="2016-10" db="EMBL/GenBank/DDBJ databases">
        <title>Chromobacterium muskegensis sp. nov., an insecticidal bacterium isolated from Sphagnum bogs.</title>
        <authorList>
            <person name="Sparks M.E."/>
            <person name="Blackburn M.B."/>
            <person name="Gundersen-Rindal D.E."/>
            <person name="Mitchell A."/>
            <person name="Farrar R."/>
            <person name="Kuhar D."/>
        </authorList>
    </citation>
    <scope>NUCLEOTIDE SEQUENCE [LARGE SCALE GENOMIC DNA]</scope>
    <source>
        <strain evidence="2 3">21-1</strain>
    </source>
</reference>
<proteinExistence type="predicted"/>
<dbReference type="EMBL" id="CP017707">
    <property type="protein sequence ID" value="AOZ48830.1"/>
    <property type="molecule type" value="Genomic_DNA"/>
</dbReference>
<evidence type="ECO:0000259" key="1">
    <source>
        <dbReference type="Pfam" id="PF08896"/>
    </source>
</evidence>
<dbReference type="AlphaFoldDB" id="A0A1D9LC73"/>